<dbReference type="OrthoDB" id="10382181at2759"/>
<feature type="region of interest" description="Disordered" evidence="1">
    <location>
        <begin position="364"/>
        <end position="416"/>
    </location>
</feature>
<feature type="compositionally biased region" description="Basic and acidic residues" evidence="1">
    <location>
        <begin position="287"/>
        <end position="297"/>
    </location>
</feature>
<organism evidence="2 3">
    <name type="scientific">Rhodotorula mucilaginosa</name>
    <name type="common">Yeast</name>
    <name type="synonym">Rhodotorula rubra</name>
    <dbReference type="NCBI Taxonomy" id="5537"/>
    <lineage>
        <taxon>Eukaryota</taxon>
        <taxon>Fungi</taxon>
        <taxon>Dikarya</taxon>
        <taxon>Basidiomycota</taxon>
        <taxon>Pucciniomycotina</taxon>
        <taxon>Microbotryomycetes</taxon>
        <taxon>Sporidiobolales</taxon>
        <taxon>Sporidiobolaceae</taxon>
        <taxon>Rhodotorula</taxon>
    </lineage>
</organism>
<evidence type="ECO:0000313" key="3">
    <source>
        <dbReference type="Proteomes" id="UP000777482"/>
    </source>
</evidence>
<dbReference type="Proteomes" id="UP000777482">
    <property type="component" value="Unassembled WGS sequence"/>
</dbReference>
<gene>
    <name evidence="2" type="ORF">C6P46_000756</name>
</gene>
<name>A0A9P7B2Y2_RHOMI</name>
<sequence>MLMATAWGYGTAPFVSSGLAQGPIDRVSVNAATPPMTDSQLLPAPPPAAMLPPPPPARDLHGARARITLEKVKLEIESVRGVLGDVNGLGEAVKGLQNQVELLLAERAAQDQALEDRVKVAVQTACEEHTSKIKADLEAVSRRLFPASVDASKGRNSYNLRTADSLGATLRKDVEERFAQFETLLEKRLGSGGGADGKHSAQLGELQNGIESLSRTVDRQADVVRRLQEEVIGLGKRLDEKANGELKKHSKGAKQSANPPLGAQVTPTPALSSVCAADLTISAERRTVGAPAVDDKSTTASSPSLPRPSPPRRKVPLRQLANSVVRPGAGTSPLQTANAGDATCTGTPGSAPERAIHIGPFGLARSLGTSTSTTTTRMRICSPERQTPTRRRLLEPSEALTSSMGSSRTKTTFGPSPTLIAEEARRSIMQQQAAKRRRTIKQDESLGSPRAQQGEEAGYALMSDVVNEQGGAEEASGGGPAGAAGEELAEEHGSSSEGEPSTQE</sequence>
<feature type="compositionally biased region" description="Polar residues" evidence="1">
    <location>
        <begin position="332"/>
        <end position="348"/>
    </location>
</feature>
<evidence type="ECO:0000256" key="1">
    <source>
        <dbReference type="SAM" id="MobiDB-lite"/>
    </source>
</evidence>
<evidence type="ECO:0000313" key="2">
    <source>
        <dbReference type="EMBL" id="KAG0655667.1"/>
    </source>
</evidence>
<feature type="compositionally biased region" description="Polar residues" evidence="1">
    <location>
        <begin position="399"/>
        <end position="415"/>
    </location>
</feature>
<dbReference type="AlphaFoldDB" id="A0A9P7B2Y2"/>
<protein>
    <submittedName>
        <fullName evidence="2">Uncharacterized protein</fullName>
    </submittedName>
</protein>
<feature type="compositionally biased region" description="Low complexity" evidence="1">
    <location>
        <begin position="495"/>
        <end position="504"/>
    </location>
</feature>
<dbReference type="EMBL" id="PUHQ01000114">
    <property type="protein sequence ID" value="KAG0655667.1"/>
    <property type="molecule type" value="Genomic_DNA"/>
</dbReference>
<proteinExistence type="predicted"/>
<feature type="region of interest" description="Disordered" evidence="1">
    <location>
        <begin position="242"/>
        <end position="268"/>
    </location>
</feature>
<feature type="region of interest" description="Disordered" evidence="1">
    <location>
        <begin position="429"/>
        <end position="504"/>
    </location>
</feature>
<feature type="region of interest" description="Disordered" evidence="1">
    <location>
        <begin position="287"/>
        <end position="348"/>
    </location>
</feature>
<comment type="caution">
    <text evidence="2">The sequence shown here is derived from an EMBL/GenBank/DDBJ whole genome shotgun (WGS) entry which is preliminary data.</text>
</comment>
<keyword evidence="3" id="KW-1185">Reference proteome</keyword>
<accession>A0A9P7B2Y2</accession>
<reference evidence="2 3" key="1">
    <citation type="submission" date="2020-11" db="EMBL/GenBank/DDBJ databases">
        <title>Kefir isolates.</title>
        <authorList>
            <person name="Marcisauskas S."/>
            <person name="Kim Y."/>
            <person name="Blasche S."/>
        </authorList>
    </citation>
    <scope>NUCLEOTIDE SEQUENCE [LARGE SCALE GENOMIC DNA]</scope>
    <source>
        <strain evidence="2 3">KR</strain>
    </source>
</reference>